<sequence length="30" mass="3091">MIVLYLCAGTLPAVGHALVFNRGDSNADGD</sequence>
<gene>
    <name evidence="1" type="ORF">B840_03120</name>
</gene>
<dbReference type="STRING" id="1224162.B840_03120"/>
<organism evidence="1 2">
    <name type="scientific">Corynebacterium marinum DSM 44953</name>
    <dbReference type="NCBI Taxonomy" id="1224162"/>
    <lineage>
        <taxon>Bacteria</taxon>
        <taxon>Bacillati</taxon>
        <taxon>Actinomycetota</taxon>
        <taxon>Actinomycetes</taxon>
        <taxon>Mycobacteriales</taxon>
        <taxon>Corynebacteriaceae</taxon>
        <taxon>Corynebacterium</taxon>
    </lineage>
</organism>
<dbReference type="EMBL" id="CP007790">
    <property type="protein sequence ID" value="AJK68247.1"/>
    <property type="molecule type" value="Genomic_DNA"/>
</dbReference>
<dbReference type="AlphaFoldDB" id="A0A0B6TE69"/>
<protein>
    <submittedName>
        <fullName evidence="1">Uncharacterized protein</fullName>
    </submittedName>
</protein>
<dbReference type="HOGENOM" id="CLU_3403019_0_0_11"/>
<dbReference type="Proteomes" id="UP000031928">
    <property type="component" value="Chromosome"/>
</dbReference>
<accession>A0A0B6TE69</accession>
<evidence type="ECO:0000313" key="1">
    <source>
        <dbReference type="EMBL" id="AJK68247.1"/>
    </source>
</evidence>
<evidence type="ECO:0000313" key="2">
    <source>
        <dbReference type="Proteomes" id="UP000031928"/>
    </source>
</evidence>
<proteinExistence type="predicted"/>
<name>A0A0B6TE69_9CORY</name>
<dbReference type="KEGG" id="cmq:B840_03120"/>
<reference evidence="1 2" key="1">
    <citation type="submission" date="2014-05" db="EMBL/GenBank/DDBJ databases">
        <title>Complete genome sequence of Corynebacterium marinum DSM 44953.</title>
        <authorList>
            <person name="Schaffert L."/>
            <person name="Albersmeier A."/>
            <person name="Kalinowski J."/>
            <person name="Ruckert C."/>
        </authorList>
    </citation>
    <scope>NUCLEOTIDE SEQUENCE [LARGE SCALE GENOMIC DNA]</scope>
    <source>
        <strain evidence="1 2">DSM 44953</strain>
    </source>
</reference>
<keyword evidence="2" id="KW-1185">Reference proteome</keyword>